<dbReference type="EMBL" id="JAEFBJ010000011">
    <property type="protein sequence ID" value="KAG7556324.1"/>
    <property type="molecule type" value="Genomic_DNA"/>
</dbReference>
<gene>
    <name evidence="2" type="ORF">ISN44_As11g023670</name>
</gene>
<proteinExistence type="predicted"/>
<protein>
    <submittedName>
        <fullName evidence="2">Uncharacterized protein</fullName>
    </submittedName>
</protein>
<evidence type="ECO:0000313" key="2">
    <source>
        <dbReference type="EMBL" id="KAG7556324.1"/>
    </source>
</evidence>
<feature type="non-terminal residue" evidence="2">
    <location>
        <position position="1"/>
    </location>
</feature>
<keyword evidence="1" id="KW-0175">Coiled coil</keyword>
<reference evidence="2 3" key="1">
    <citation type="submission" date="2020-12" db="EMBL/GenBank/DDBJ databases">
        <title>Concerted genomic and epigenomic changes stabilize Arabidopsis allopolyploids.</title>
        <authorList>
            <person name="Chen Z."/>
        </authorList>
    </citation>
    <scope>NUCLEOTIDE SEQUENCE [LARGE SCALE GENOMIC DNA]</scope>
    <source>
        <strain evidence="2">As9502</strain>
        <tissue evidence="2">Leaf</tissue>
    </source>
</reference>
<sequence length="133" mass="14920">MDDPKLPDGDHIPGFKGYAVNMIDLAPEELTIQTYSGYGLRESLFYNLFGNLQVYETQKQVEAALPHINGGGAVSLDGFIAKENGKPEIHFPITVKENEEGKLRKLEAAKDRVRMAAKKIEEEKCSLRKLEKK</sequence>
<evidence type="ECO:0000256" key="1">
    <source>
        <dbReference type="SAM" id="Coils"/>
    </source>
</evidence>
<comment type="caution">
    <text evidence="2">The sequence shown here is derived from an EMBL/GenBank/DDBJ whole genome shotgun (WGS) entry which is preliminary data.</text>
</comment>
<keyword evidence="3" id="KW-1185">Reference proteome</keyword>
<evidence type="ECO:0000313" key="3">
    <source>
        <dbReference type="Proteomes" id="UP000694251"/>
    </source>
</evidence>
<accession>A0A8T1ZE64</accession>
<name>A0A8T1ZE64_ARASU</name>
<dbReference type="PANTHER" id="PTHR33566:SF1">
    <property type="entry name" value="EN_SPM-LIKE TRANSPOSON-RELATED"/>
    <property type="match status" value="1"/>
</dbReference>
<dbReference type="Proteomes" id="UP000694251">
    <property type="component" value="Chromosome 11"/>
</dbReference>
<dbReference type="OrthoDB" id="1108494at2759"/>
<organism evidence="2 3">
    <name type="scientific">Arabidopsis suecica</name>
    <name type="common">Swedish thale-cress</name>
    <name type="synonym">Cardaminopsis suecica</name>
    <dbReference type="NCBI Taxonomy" id="45249"/>
    <lineage>
        <taxon>Eukaryota</taxon>
        <taxon>Viridiplantae</taxon>
        <taxon>Streptophyta</taxon>
        <taxon>Embryophyta</taxon>
        <taxon>Tracheophyta</taxon>
        <taxon>Spermatophyta</taxon>
        <taxon>Magnoliopsida</taxon>
        <taxon>eudicotyledons</taxon>
        <taxon>Gunneridae</taxon>
        <taxon>Pentapetalae</taxon>
        <taxon>rosids</taxon>
        <taxon>malvids</taxon>
        <taxon>Brassicales</taxon>
        <taxon>Brassicaceae</taxon>
        <taxon>Camelineae</taxon>
        <taxon>Arabidopsis</taxon>
    </lineage>
</organism>
<feature type="coiled-coil region" evidence="1">
    <location>
        <begin position="96"/>
        <end position="133"/>
    </location>
</feature>
<dbReference type="AlphaFoldDB" id="A0A8T1ZE64"/>
<dbReference type="PANTHER" id="PTHR33566">
    <property type="entry name" value="EN/SPM-LIKE TRANSPOSON-RELATED"/>
    <property type="match status" value="1"/>
</dbReference>